<feature type="signal peptide" evidence="1">
    <location>
        <begin position="1"/>
        <end position="26"/>
    </location>
</feature>
<evidence type="ECO:0000256" key="1">
    <source>
        <dbReference type="SAM" id="SignalP"/>
    </source>
</evidence>
<proteinExistence type="predicted"/>
<dbReference type="InterPro" id="IPR013096">
    <property type="entry name" value="Cupin_2"/>
</dbReference>
<dbReference type="Gene3D" id="2.60.120.10">
    <property type="entry name" value="Jelly Rolls"/>
    <property type="match status" value="1"/>
</dbReference>
<dbReference type="Proteomes" id="UP000245959">
    <property type="component" value="Unassembled WGS sequence"/>
</dbReference>
<dbReference type="PANTHER" id="PTHR36114">
    <property type="entry name" value="16.7 KDA PROTEIN IN WHIE LOCUS"/>
    <property type="match status" value="1"/>
</dbReference>
<dbReference type="Pfam" id="PF07883">
    <property type="entry name" value="Cupin_2"/>
    <property type="match status" value="1"/>
</dbReference>
<dbReference type="GeneID" id="78295149"/>
<evidence type="ECO:0000313" key="6">
    <source>
        <dbReference type="Proteomes" id="UP000576225"/>
    </source>
</evidence>
<dbReference type="InterPro" id="IPR014710">
    <property type="entry name" value="RmlC-like_jellyroll"/>
</dbReference>
<keyword evidence="1" id="KW-0732">Signal</keyword>
<gene>
    <name evidence="4" type="ORF">C8D82_111104</name>
    <name evidence="3" type="ORF">HF882_10800</name>
</gene>
<reference evidence="3 6" key="2">
    <citation type="submission" date="2020-04" db="EMBL/GenBank/DDBJ databases">
        <authorList>
            <person name="Hitch T.C.A."/>
            <person name="Wylensek D."/>
            <person name="Clavel T."/>
        </authorList>
    </citation>
    <scope>NUCLEOTIDE SEQUENCE [LARGE SCALE GENOMIC DNA]</scope>
    <source>
        <strain evidence="3 6">COR2-253-APC-1A</strain>
    </source>
</reference>
<dbReference type="RefSeq" id="WP_116883835.1">
    <property type="nucleotide sequence ID" value="NZ_CAJKCJ010000132.1"/>
</dbReference>
<comment type="caution">
    <text evidence="4">The sequence shown here is derived from an EMBL/GenBank/DDBJ whole genome shotgun (WGS) entry which is preliminary data.</text>
</comment>
<evidence type="ECO:0000313" key="3">
    <source>
        <dbReference type="EMBL" id="NMD87071.1"/>
    </source>
</evidence>
<feature type="domain" description="Cupin type-2" evidence="2">
    <location>
        <begin position="84"/>
        <end position="135"/>
    </location>
</feature>
<dbReference type="InterPro" id="IPR052044">
    <property type="entry name" value="PKS_Associated_Protein"/>
</dbReference>
<protein>
    <submittedName>
        <fullName evidence="3">Cupin domain-containing protein</fullName>
    </submittedName>
</protein>
<dbReference type="InterPro" id="IPR011051">
    <property type="entry name" value="RmlC_Cupin_sf"/>
</dbReference>
<sequence>MFQHATIALAAAAAIVVGIGSGCATPAPTVRNYMTPEPTRNNQLGNADLKLVLDPTLGDKDVQCSMLAVEVPVNETLAFRRLTSDEMIMVQAGTGILTVDAKQIPVNPGTVVYIPGGSVQSLYNNGNVPLTYLSVIIPAYEAGECEFIEGN</sequence>
<dbReference type="AlphaFoldDB" id="A0A2U1B294"/>
<reference evidence="4 5" key="1">
    <citation type="submission" date="2018-04" db="EMBL/GenBank/DDBJ databases">
        <title>Genomic Encyclopedia of Type Strains, Phase IV (KMG-IV): sequencing the most valuable type-strain genomes for metagenomic binning, comparative biology and taxonomic classification.</title>
        <authorList>
            <person name="Goeker M."/>
        </authorList>
    </citation>
    <scope>NUCLEOTIDE SEQUENCE [LARGE SCALE GENOMIC DNA]</scope>
    <source>
        <strain evidence="4 5">DSM 14823</strain>
    </source>
</reference>
<accession>A0A2U1B294</accession>
<keyword evidence="5" id="KW-1185">Reference proteome</keyword>
<name>A0A2U1B294_9BACT</name>
<organism evidence="4 5">
    <name type="scientific">Victivallis vadensis</name>
    <dbReference type="NCBI Taxonomy" id="172901"/>
    <lineage>
        <taxon>Bacteria</taxon>
        <taxon>Pseudomonadati</taxon>
        <taxon>Lentisphaerota</taxon>
        <taxon>Lentisphaeria</taxon>
        <taxon>Victivallales</taxon>
        <taxon>Victivallaceae</taxon>
        <taxon>Victivallis</taxon>
    </lineage>
</organism>
<dbReference type="EMBL" id="QEKH01000011">
    <property type="protein sequence ID" value="PVY42647.1"/>
    <property type="molecule type" value="Genomic_DNA"/>
</dbReference>
<evidence type="ECO:0000313" key="4">
    <source>
        <dbReference type="EMBL" id="PVY42647.1"/>
    </source>
</evidence>
<dbReference type="EMBL" id="JABAEW010000018">
    <property type="protein sequence ID" value="NMD87071.1"/>
    <property type="molecule type" value="Genomic_DNA"/>
</dbReference>
<evidence type="ECO:0000313" key="5">
    <source>
        <dbReference type="Proteomes" id="UP000245959"/>
    </source>
</evidence>
<dbReference type="SUPFAM" id="SSF51182">
    <property type="entry name" value="RmlC-like cupins"/>
    <property type="match status" value="1"/>
</dbReference>
<evidence type="ECO:0000259" key="2">
    <source>
        <dbReference type="Pfam" id="PF07883"/>
    </source>
</evidence>
<feature type="chain" id="PRO_5041066882" evidence="1">
    <location>
        <begin position="27"/>
        <end position="151"/>
    </location>
</feature>
<dbReference type="Proteomes" id="UP000576225">
    <property type="component" value="Unassembled WGS sequence"/>
</dbReference>
<dbReference type="PANTHER" id="PTHR36114:SF1">
    <property type="entry name" value="16.7 KDA PROTEIN IN WHIE LOCUS"/>
    <property type="match status" value="1"/>
</dbReference>